<evidence type="ECO:0000259" key="11">
    <source>
        <dbReference type="Pfam" id="PF00999"/>
    </source>
</evidence>
<organism evidence="12 13">
    <name type="scientific">Escallonia rubra</name>
    <dbReference type="NCBI Taxonomy" id="112253"/>
    <lineage>
        <taxon>Eukaryota</taxon>
        <taxon>Viridiplantae</taxon>
        <taxon>Streptophyta</taxon>
        <taxon>Embryophyta</taxon>
        <taxon>Tracheophyta</taxon>
        <taxon>Spermatophyta</taxon>
        <taxon>Magnoliopsida</taxon>
        <taxon>eudicotyledons</taxon>
        <taxon>Gunneridae</taxon>
        <taxon>Pentapetalae</taxon>
        <taxon>asterids</taxon>
        <taxon>campanulids</taxon>
        <taxon>Escalloniales</taxon>
        <taxon>Escalloniaceae</taxon>
        <taxon>Escallonia</taxon>
    </lineage>
</organism>
<dbReference type="Pfam" id="PF00999">
    <property type="entry name" value="Na_H_Exchanger"/>
    <property type="match status" value="1"/>
</dbReference>
<dbReference type="GO" id="GO:0012505">
    <property type="term" value="C:endomembrane system"/>
    <property type="evidence" value="ECO:0007669"/>
    <property type="project" value="TreeGrafter"/>
</dbReference>
<feature type="transmembrane region" description="Helical" evidence="10">
    <location>
        <begin position="169"/>
        <end position="189"/>
    </location>
</feature>
<accession>A0AA88UK76</accession>
<keyword evidence="6 10" id="KW-1133">Transmembrane helix</keyword>
<evidence type="ECO:0000256" key="5">
    <source>
        <dbReference type="ARBA" id="ARBA00022958"/>
    </source>
</evidence>
<keyword evidence="7" id="KW-0406">Ion transport</keyword>
<dbReference type="Proteomes" id="UP001187471">
    <property type="component" value="Unassembled WGS sequence"/>
</dbReference>
<dbReference type="GO" id="GO:1902600">
    <property type="term" value="P:proton transmembrane transport"/>
    <property type="evidence" value="ECO:0007669"/>
    <property type="project" value="InterPro"/>
</dbReference>
<evidence type="ECO:0000256" key="3">
    <source>
        <dbReference type="ARBA" id="ARBA00022538"/>
    </source>
</evidence>
<proteinExistence type="inferred from homology"/>
<dbReference type="Gene3D" id="1.20.1530.20">
    <property type="match status" value="1"/>
</dbReference>
<keyword evidence="5" id="KW-0630">Potassium</keyword>
<dbReference type="GO" id="GO:0015297">
    <property type="term" value="F:antiporter activity"/>
    <property type="evidence" value="ECO:0007669"/>
    <property type="project" value="InterPro"/>
</dbReference>
<feature type="transmembrane region" description="Helical" evidence="10">
    <location>
        <begin position="104"/>
        <end position="124"/>
    </location>
</feature>
<evidence type="ECO:0000256" key="10">
    <source>
        <dbReference type="SAM" id="Phobius"/>
    </source>
</evidence>
<dbReference type="GO" id="GO:0006885">
    <property type="term" value="P:regulation of pH"/>
    <property type="evidence" value="ECO:0007669"/>
    <property type="project" value="TreeGrafter"/>
</dbReference>
<keyword evidence="3" id="KW-0633">Potassium transport</keyword>
<dbReference type="InterPro" id="IPR006153">
    <property type="entry name" value="Cation/H_exchanger_TM"/>
</dbReference>
<name>A0AA88UK76_9ASTE</name>
<evidence type="ECO:0000256" key="1">
    <source>
        <dbReference type="ARBA" id="ARBA00004141"/>
    </source>
</evidence>
<evidence type="ECO:0000256" key="4">
    <source>
        <dbReference type="ARBA" id="ARBA00022692"/>
    </source>
</evidence>
<dbReference type="AlphaFoldDB" id="A0AA88UK76"/>
<sequence>MLLHGNISIPLCSPLRLRAPYPRNVTVSAHPPIKSEYTVSDESLQSRGFTLRRTIEDLNLDHLNTSSWPWGSSGATPTRLGSPWRTPTRCCSTKLGRLAASTALVCDICSYFIFMMAATVGVAIRDVELKPLRNILWTGAFIVLILFVFRPIIVKIGKRIPKGQPMKESQFFAILLLVVLVSGFCAQTLGQSSGLASFVLGVSVPGGPPLGYVGKFVGADVVPAEGEARDDGQVFANRSTQFVKASIQFTSNVYQKWKRAKGYKVLGAKMLLFRVRPNPRHESKTYKSRSR</sequence>
<evidence type="ECO:0000313" key="12">
    <source>
        <dbReference type="EMBL" id="KAK2984583.1"/>
    </source>
</evidence>
<evidence type="ECO:0000256" key="7">
    <source>
        <dbReference type="ARBA" id="ARBA00023065"/>
    </source>
</evidence>
<gene>
    <name evidence="12" type="ORF">RJ640_018961</name>
</gene>
<feature type="domain" description="Cation/H+ exchanger transmembrane" evidence="11">
    <location>
        <begin position="92"/>
        <end position="207"/>
    </location>
</feature>
<evidence type="ECO:0000313" key="13">
    <source>
        <dbReference type="Proteomes" id="UP001187471"/>
    </source>
</evidence>
<comment type="caution">
    <text evidence="12">The sequence shown here is derived from an EMBL/GenBank/DDBJ whole genome shotgun (WGS) entry which is preliminary data.</text>
</comment>
<evidence type="ECO:0000256" key="9">
    <source>
        <dbReference type="ARBA" id="ARBA00038341"/>
    </source>
</evidence>
<dbReference type="EMBL" id="JAVXUO010001220">
    <property type="protein sequence ID" value="KAK2984583.1"/>
    <property type="molecule type" value="Genomic_DNA"/>
</dbReference>
<keyword evidence="13" id="KW-1185">Reference proteome</keyword>
<keyword evidence="2" id="KW-0813">Transport</keyword>
<evidence type="ECO:0000256" key="6">
    <source>
        <dbReference type="ARBA" id="ARBA00022989"/>
    </source>
</evidence>
<dbReference type="InterPro" id="IPR050794">
    <property type="entry name" value="CPA2_transporter"/>
</dbReference>
<dbReference type="GO" id="GO:0016020">
    <property type="term" value="C:membrane"/>
    <property type="evidence" value="ECO:0007669"/>
    <property type="project" value="UniProtKB-SubCell"/>
</dbReference>
<comment type="similarity">
    <text evidence="9">Belongs to the monovalent cation:proton antiporter 2 (CPA2) transporter (TC 2.A.37) family. CHX (TC 2.A.37.4) subfamily.</text>
</comment>
<dbReference type="GO" id="GO:0006813">
    <property type="term" value="P:potassium ion transport"/>
    <property type="evidence" value="ECO:0007669"/>
    <property type="project" value="UniProtKB-KW"/>
</dbReference>
<dbReference type="PANTHER" id="PTHR32468:SF23">
    <property type="entry name" value="CATION_H(+) ANTIPORTER 14"/>
    <property type="match status" value="1"/>
</dbReference>
<dbReference type="InterPro" id="IPR038770">
    <property type="entry name" value="Na+/solute_symporter_sf"/>
</dbReference>
<comment type="subcellular location">
    <subcellularLocation>
        <location evidence="1">Membrane</location>
        <topology evidence="1">Multi-pass membrane protein</topology>
    </subcellularLocation>
</comment>
<feature type="transmembrane region" description="Helical" evidence="10">
    <location>
        <begin position="136"/>
        <end position="157"/>
    </location>
</feature>
<dbReference type="PANTHER" id="PTHR32468">
    <property type="entry name" value="CATION/H + ANTIPORTER"/>
    <property type="match status" value="1"/>
</dbReference>
<evidence type="ECO:0000256" key="2">
    <source>
        <dbReference type="ARBA" id="ARBA00022448"/>
    </source>
</evidence>
<keyword evidence="4 10" id="KW-0812">Transmembrane</keyword>
<reference evidence="12" key="1">
    <citation type="submission" date="2022-12" db="EMBL/GenBank/DDBJ databases">
        <title>Draft genome assemblies for two species of Escallonia (Escalloniales).</title>
        <authorList>
            <person name="Chanderbali A."/>
            <person name="Dervinis C."/>
            <person name="Anghel I."/>
            <person name="Soltis D."/>
            <person name="Soltis P."/>
            <person name="Zapata F."/>
        </authorList>
    </citation>
    <scope>NUCLEOTIDE SEQUENCE</scope>
    <source>
        <strain evidence="12">UCBG92.1500</strain>
        <tissue evidence="12">Leaf</tissue>
    </source>
</reference>
<keyword evidence="8 10" id="KW-0472">Membrane</keyword>
<evidence type="ECO:0000256" key="8">
    <source>
        <dbReference type="ARBA" id="ARBA00023136"/>
    </source>
</evidence>
<protein>
    <recommendedName>
        <fullName evidence="11">Cation/H+ exchanger transmembrane domain-containing protein</fullName>
    </recommendedName>
</protein>